<feature type="non-terminal residue" evidence="1">
    <location>
        <position position="89"/>
    </location>
</feature>
<name>A0A9N9ASI6_9GLOM</name>
<dbReference type="Proteomes" id="UP000789405">
    <property type="component" value="Unassembled WGS sequence"/>
</dbReference>
<accession>A0A9N9ASI6</accession>
<feature type="non-terminal residue" evidence="1">
    <location>
        <position position="1"/>
    </location>
</feature>
<protein>
    <submittedName>
        <fullName evidence="1">28357_t:CDS:1</fullName>
    </submittedName>
</protein>
<evidence type="ECO:0000313" key="2">
    <source>
        <dbReference type="Proteomes" id="UP000789405"/>
    </source>
</evidence>
<sequence length="89" mass="10102">MADNLALLPDFTTNSHQDLLTDTHSNATIESLPKKSYATALMATSQQEVETAIAFLHTYFIFREVPPHIIDIPELPVPKWELFNNYISN</sequence>
<evidence type="ECO:0000313" key="1">
    <source>
        <dbReference type="EMBL" id="CAG8538544.1"/>
    </source>
</evidence>
<dbReference type="AlphaFoldDB" id="A0A9N9ASI6"/>
<dbReference type="EMBL" id="CAJVPY010001833">
    <property type="protein sequence ID" value="CAG8538544.1"/>
    <property type="molecule type" value="Genomic_DNA"/>
</dbReference>
<gene>
    <name evidence="1" type="ORF">DERYTH_LOCUS4690</name>
</gene>
<reference evidence="1" key="1">
    <citation type="submission" date="2021-06" db="EMBL/GenBank/DDBJ databases">
        <authorList>
            <person name="Kallberg Y."/>
            <person name="Tangrot J."/>
            <person name="Rosling A."/>
        </authorList>
    </citation>
    <scope>NUCLEOTIDE SEQUENCE</scope>
    <source>
        <strain evidence="1">MA453B</strain>
    </source>
</reference>
<organism evidence="1 2">
    <name type="scientific">Dentiscutata erythropus</name>
    <dbReference type="NCBI Taxonomy" id="1348616"/>
    <lineage>
        <taxon>Eukaryota</taxon>
        <taxon>Fungi</taxon>
        <taxon>Fungi incertae sedis</taxon>
        <taxon>Mucoromycota</taxon>
        <taxon>Glomeromycotina</taxon>
        <taxon>Glomeromycetes</taxon>
        <taxon>Diversisporales</taxon>
        <taxon>Gigasporaceae</taxon>
        <taxon>Dentiscutata</taxon>
    </lineage>
</organism>
<proteinExistence type="predicted"/>
<keyword evidence="2" id="KW-1185">Reference proteome</keyword>
<comment type="caution">
    <text evidence="1">The sequence shown here is derived from an EMBL/GenBank/DDBJ whole genome shotgun (WGS) entry which is preliminary data.</text>
</comment>